<reference evidence="25" key="1">
    <citation type="journal article" date="2021" name="Sci. Adv.">
        <title>The American lobster genome reveals insights on longevity, neural, and immune adaptations.</title>
        <authorList>
            <person name="Polinski J.M."/>
            <person name="Zimin A.V."/>
            <person name="Clark K.F."/>
            <person name="Kohn A.B."/>
            <person name="Sadowski N."/>
            <person name="Timp W."/>
            <person name="Ptitsyn A."/>
            <person name="Khanna P."/>
            <person name="Romanova D.Y."/>
            <person name="Williams P."/>
            <person name="Greenwood S.J."/>
            <person name="Moroz L.L."/>
            <person name="Walt D.R."/>
            <person name="Bodnar A.G."/>
        </authorList>
    </citation>
    <scope>NUCLEOTIDE SEQUENCE</scope>
    <source>
        <strain evidence="25">GMGI-L3</strain>
    </source>
</reference>
<keyword evidence="17" id="KW-0051">Antiviral defense</keyword>
<dbReference type="GO" id="GO:0051607">
    <property type="term" value="P:defense response to virus"/>
    <property type="evidence" value="ECO:0007669"/>
    <property type="project" value="UniProtKB-KW"/>
</dbReference>
<keyword evidence="6" id="KW-0690">Ribosome biogenesis</keyword>
<keyword evidence="7" id="KW-0723">Serine/threonine-protein kinase</keyword>
<dbReference type="PROSITE" id="PS01245">
    <property type="entry name" value="RIO1"/>
    <property type="match status" value="1"/>
</dbReference>
<dbReference type="InterPro" id="IPR051272">
    <property type="entry name" value="RIO-type_Ser/Thr_kinase"/>
</dbReference>
<feature type="region of interest" description="Disordered" evidence="23">
    <location>
        <begin position="597"/>
        <end position="616"/>
    </location>
</feature>
<evidence type="ECO:0000256" key="7">
    <source>
        <dbReference type="ARBA" id="ARBA00022527"/>
    </source>
</evidence>
<keyword evidence="13 25" id="KW-0418">Kinase</keyword>
<gene>
    <name evidence="25" type="primary">Riok3-L</name>
    <name evidence="25" type="ORF">Hamer_G017220</name>
</gene>
<evidence type="ECO:0000256" key="19">
    <source>
        <dbReference type="ARBA" id="ARBA00048679"/>
    </source>
</evidence>
<evidence type="ECO:0000256" key="10">
    <source>
        <dbReference type="ARBA" id="ARBA00022679"/>
    </source>
</evidence>
<keyword evidence="10" id="KW-0808">Transferase</keyword>
<organism evidence="25 26">
    <name type="scientific">Homarus americanus</name>
    <name type="common">American lobster</name>
    <dbReference type="NCBI Taxonomy" id="6706"/>
    <lineage>
        <taxon>Eukaryota</taxon>
        <taxon>Metazoa</taxon>
        <taxon>Ecdysozoa</taxon>
        <taxon>Arthropoda</taxon>
        <taxon>Crustacea</taxon>
        <taxon>Multicrustacea</taxon>
        <taxon>Malacostraca</taxon>
        <taxon>Eumalacostraca</taxon>
        <taxon>Eucarida</taxon>
        <taxon>Decapoda</taxon>
        <taxon>Pleocyemata</taxon>
        <taxon>Astacidea</taxon>
        <taxon>Nephropoidea</taxon>
        <taxon>Nephropidae</taxon>
        <taxon>Homarus</taxon>
    </lineage>
</organism>
<feature type="compositionally biased region" description="Low complexity" evidence="23">
    <location>
        <begin position="684"/>
        <end position="695"/>
    </location>
</feature>
<keyword evidence="14" id="KW-0067">ATP-binding</keyword>
<keyword evidence="26" id="KW-1185">Reference proteome</keyword>
<feature type="compositionally biased region" description="Basic and acidic residues" evidence="23">
    <location>
        <begin position="660"/>
        <end position="670"/>
    </location>
</feature>
<evidence type="ECO:0000256" key="18">
    <source>
        <dbReference type="ARBA" id="ARBA00047899"/>
    </source>
</evidence>
<feature type="compositionally biased region" description="Basic residues" evidence="23">
    <location>
        <begin position="714"/>
        <end position="727"/>
    </location>
</feature>
<dbReference type="PANTHER" id="PTHR45723">
    <property type="entry name" value="SERINE/THREONINE-PROTEIN KINASE RIO1"/>
    <property type="match status" value="1"/>
</dbReference>
<comment type="catalytic activity">
    <reaction evidence="18">
        <text>L-threonyl-[protein] + ATP = O-phospho-L-threonyl-[protein] + ADP + H(+)</text>
        <dbReference type="Rhea" id="RHEA:46608"/>
        <dbReference type="Rhea" id="RHEA-COMP:11060"/>
        <dbReference type="Rhea" id="RHEA-COMP:11605"/>
        <dbReference type="ChEBI" id="CHEBI:15378"/>
        <dbReference type="ChEBI" id="CHEBI:30013"/>
        <dbReference type="ChEBI" id="CHEBI:30616"/>
        <dbReference type="ChEBI" id="CHEBI:61977"/>
        <dbReference type="ChEBI" id="CHEBI:456216"/>
        <dbReference type="EC" id="2.7.11.1"/>
    </reaction>
</comment>
<dbReference type="Gene3D" id="1.10.510.10">
    <property type="entry name" value="Transferase(Phosphotransferase) domain 1"/>
    <property type="match status" value="1"/>
</dbReference>
<evidence type="ECO:0000256" key="4">
    <source>
        <dbReference type="ARBA" id="ARBA00012513"/>
    </source>
</evidence>
<keyword evidence="11" id="KW-0479">Metal-binding</keyword>
<dbReference type="InterPro" id="IPR018935">
    <property type="entry name" value="RIO_kinase_CS"/>
</dbReference>
<dbReference type="InterPro" id="IPR011009">
    <property type="entry name" value="Kinase-like_dom_sf"/>
</dbReference>
<feature type="compositionally biased region" description="Polar residues" evidence="23">
    <location>
        <begin position="696"/>
        <end position="705"/>
    </location>
</feature>
<dbReference type="AlphaFoldDB" id="A0A8J5K0T4"/>
<evidence type="ECO:0000256" key="23">
    <source>
        <dbReference type="SAM" id="MobiDB-lite"/>
    </source>
</evidence>
<evidence type="ECO:0000256" key="14">
    <source>
        <dbReference type="ARBA" id="ARBA00022840"/>
    </source>
</evidence>
<evidence type="ECO:0000256" key="8">
    <source>
        <dbReference type="ARBA" id="ARBA00022553"/>
    </source>
</evidence>
<dbReference type="FunFam" id="1.10.510.10:FF:000254">
    <property type="entry name" value="Serine/threonine-protein kinase RIO3"/>
    <property type="match status" value="1"/>
</dbReference>
<dbReference type="EMBL" id="JAHLQT010024908">
    <property type="protein sequence ID" value="KAG7164830.1"/>
    <property type="molecule type" value="Genomic_DNA"/>
</dbReference>
<protein>
    <recommendedName>
        <fullName evidence="21">Serine/threonine-protein kinase RIO3</fullName>
        <ecNumber evidence="4">2.7.11.1</ecNumber>
    </recommendedName>
    <alternativeName>
        <fullName evidence="22">RIO kinase 3</fullName>
    </alternativeName>
</protein>
<keyword evidence="5" id="KW-0963">Cytoplasm</keyword>
<evidence type="ECO:0000256" key="3">
    <source>
        <dbReference type="ARBA" id="ARBA00009196"/>
    </source>
</evidence>
<comment type="catalytic activity">
    <reaction evidence="19">
        <text>L-seryl-[protein] + ATP = O-phospho-L-seryl-[protein] + ADP + H(+)</text>
        <dbReference type="Rhea" id="RHEA:17989"/>
        <dbReference type="Rhea" id="RHEA-COMP:9863"/>
        <dbReference type="Rhea" id="RHEA-COMP:11604"/>
        <dbReference type="ChEBI" id="CHEBI:15378"/>
        <dbReference type="ChEBI" id="CHEBI:29999"/>
        <dbReference type="ChEBI" id="CHEBI:30616"/>
        <dbReference type="ChEBI" id="CHEBI:83421"/>
        <dbReference type="ChEBI" id="CHEBI:456216"/>
        <dbReference type="EC" id="2.7.11.1"/>
    </reaction>
</comment>
<proteinExistence type="inferred from homology"/>
<dbReference type="FunFam" id="3.30.200.20:FF:000200">
    <property type="entry name" value="Serine/threonine-protein kinase RIO3"/>
    <property type="match status" value="1"/>
</dbReference>
<evidence type="ECO:0000259" key="24">
    <source>
        <dbReference type="SMART" id="SM00090"/>
    </source>
</evidence>
<comment type="cofactor">
    <cofactor evidence="1">
        <name>Mg(2+)</name>
        <dbReference type="ChEBI" id="CHEBI:18420"/>
    </cofactor>
</comment>
<evidence type="ECO:0000256" key="13">
    <source>
        <dbReference type="ARBA" id="ARBA00022777"/>
    </source>
</evidence>
<dbReference type="GO" id="GO:0042254">
    <property type="term" value="P:ribosome biogenesis"/>
    <property type="evidence" value="ECO:0007669"/>
    <property type="project" value="UniProtKB-KW"/>
</dbReference>
<evidence type="ECO:0000256" key="22">
    <source>
        <dbReference type="ARBA" id="ARBA00076006"/>
    </source>
</evidence>
<dbReference type="SMART" id="SM00090">
    <property type="entry name" value="RIO"/>
    <property type="match status" value="1"/>
</dbReference>
<comment type="similarity">
    <text evidence="3">Belongs to the protein kinase superfamily. RIO-type Ser/Thr kinase family.</text>
</comment>
<evidence type="ECO:0000256" key="21">
    <source>
        <dbReference type="ARBA" id="ARBA00068351"/>
    </source>
</evidence>
<evidence type="ECO:0000256" key="1">
    <source>
        <dbReference type="ARBA" id="ARBA00001946"/>
    </source>
</evidence>
<evidence type="ECO:0000256" key="11">
    <source>
        <dbReference type="ARBA" id="ARBA00022723"/>
    </source>
</evidence>
<feature type="region of interest" description="Disordered" evidence="23">
    <location>
        <begin position="630"/>
        <end position="727"/>
    </location>
</feature>
<dbReference type="CDD" id="cd05146">
    <property type="entry name" value="RIO3_euk"/>
    <property type="match status" value="1"/>
</dbReference>
<keyword evidence="15" id="KW-0460">Magnesium</keyword>
<evidence type="ECO:0000256" key="15">
    <source>
        <dbReference type="ARBA" id="ARBA00022842"/>
    </source>
</evidence>
<evidence type="ECO:0000256" key="12">
    <source>
        <dbReference type="ARBA" id="ARBA00022741"/>
    </source>
</evidence>
<evidence type="ECO:0000313" key="26">
    <source>
        <dbReference type="Proteomes" id="UP000747542"/>
    </source>
</evidence>
<comment type="subunit">
    <text evidence="20">Interacts with CASP10. Interacts with IRF3; RIOK3 probably mediates the interaction of TBK1 with IRF3. Associated with 40S pre-ribosomal particles.</text>
</comment>
<comment type="caution">
    <text evidence="25">The sequence shown here is derived from an EMBL/GenBank/DDBJ whole genome shotgun (WGS) entry which is preliminary data.</text>
</comment>
<evidence type="ECO:0000256" key="5">
    <source>
        <dbReference type="ARBA" id="ARBA00022490"/>
    </source>
</evidence>
<dbReference type="InterPro" id="IPR018934">
    <property type="entry name" value="RIO_dom"/>
</dbReference>
<evidence type="ECO:0000256" key="20">
    <source>
        <dbReference type="ARBA" id="ARBA00064322"/>
    </source>
</evidence>
<feature type="compositionally biased region" description="Acidic residues" evidence="23">
    <location>
        <begin position="606"/>
        <end position="616"/>
    </location>
</feature>
<evidence type="ECO:0000256" key="2">
    <source>
        <dbReference type="ARBA" id="ARBA00004496"/>
    </source>
</evidence>
<evidence type="ECO:0000256" key="6">
    <source>
        <dbReference type="ARBA" id="ARBA00022517"/>
    </source>
</evidence>
<evidence type="ECO:0000256" key="17">
    <source>
        <dbReference type="ARBA" id="ARBA00023118"/>
    </source>
</evidence>
<dbReference type="Pfam" id="PF01163">
    <property type="entry name" value="RIO1"/>
    <property type="match status" value="1"/>
</dbReference>
<evidence type="ECO:0000256" key="16">
    <source>
        <dbReference type="ARBA" id="ARBA00022859"/>
    </source>
</evidence>
<name>A0A8J5K0T4_HOMAM</name>
<keyword evidence="8" id="KW-0597">Phosphoprotein</keyword>
<dbReference type="GO" id="GO:0046872">
    <property type="term" value="F:metal ion binding"/>
    <property type="evidence" value="ECO:0007669"/>
    <property type="project" value="UniProtKB-KW"/>
</dbReference>
<dbReference type="GO" id="GO:0005737">
    <property type="term" value="C:cytoplasm"/>
    <property type="evidence" value="ECO:0007669"/>
    <property type="project" value="UniProtKB-SubCell"/>
</dbReference>
<dbReference type="InterPro" id="IPR000687">
    <property type="entry name" value="RIO_kinase"/>
</dbReference>
<dbReference type="GO" id="GO:0045087">
    <property type="term" value="P:innate immune response"/>
    <property type="evidence" value="ECO:0007669"/>
    <property type="project" value="UniProtKB-KW"/>
</dbReference>
<accession>A0A8J5K0T4</accession>
<dbReference type="EC" id="2.7.11.1" evidence="4"/>
<dbReference type="GO" id="GO:0005524">
    <property type="term" value="F:ATP binding"/>
    <property type="evidence" value="ECO:0007669"/>
    <property type="project" value="UniProtKB-KW"/>
</dbReference>
<comment type="subcellular location">
    <subcellularLocation>
        <location evidence="2">Cytoplasm</location>
    </subcellularLocation>
</comment>
<evidence type="ECO:0000256" key="9">
    <source>
        <dbReference type="ARBA" id="ARBA00022588"/>
    </source>
</evidence>
<dbReference type="Proteomes" id="UP000747542">
    <property type="component" value="Unassembled WGS sequence"/>
</dbReference>
<dbReference type="GO" id="GO:0004674">
    <property type="term" value="F:protein serine/threonine kinase activity"/>
    <property type="evidence" value="ECO:0007669"/>
    <property type="project" value="UniProtKB-KW"/>
</dbReference>
<sequence length="727" mass="82584">MKIRPKDGVVVVKQLTLYTHNTDDPGPGGWSSHTYLTILLILPLVLLLLSNCYINIPEVAQPISDHEPISSSSPFSPKPAWGGAGIDNSPPVVCPWGAASSVLPQKESSATSFRDLMSEDLAKDIQEKEDDAYYRSLIDDKTDISNLLNLKESEDTSDDLILAQMLQYEFDREYDQQLNREEKQYNGNSKVSVSFNKFKICPTWYGPDSDDELPELDDENRAIDSFEAREREDPVIPPCGYVKQGAKFVTKHDLNISGRKNAQRIMNLPPGINTGDGGGFDMQLSNKVYNKLCRSAMTDMKRKHRVHDKVEKATSEMALDPKTRLLIFKLVNNAVLESVNGIISSGKEAVVFYAQGGELEDQSLPEDCAVKVFKTTLTDFKTRERYIREDYRFRDRMSKNNAQKLIRLWAEKEYHNLRRLHRAKIPSPYPILIKKHVLLMSFIGSNHQAAPKLKEACLSFSDLCLAYEQVVEAMVKMFRGCHLVHADLSEYNILWYENKCWIIDVGQAVEPTHPHALHFLHRDCTNIIKFFHSKGLPELASPLQLFEKVSGISLPGPEESALRMIEEYETHQELWREGMNNLSDQFEFLWQEIQAEESQRKKQNEKEEDEEDDEEELLEDFVVVDEHDTSIEPFENDSNNPEGAVGYVGENLQGEEEDDTPGKDGCKTEENEPDDTSKFNVLNPTEPTETPSSTTQVSGPSVTRPNSKSAEKQGKKKKKKNISKNNK</sequence>
<keyword evidence="9" id="KW-0399">Innate immunity</keyword>
<feature type="domain" description="RIO kinase" evidence="24">
    <location>
        <begin position="308"/>
        <end position="551"/>
    </location>
</feature>
<dbReference type="Gene3D" id="3.30.200.20">
    <property type="entry name" value="Phosphorylase Kinase, domain 1"/>
    <property type="match status" value="1"/>
</dbReference>
<evidence type="ECO:0000313" key="25">
    <source>
        <dbReference type="EMBL" id="KAG7164830.1"/>
    </source>
</evidence>
<dbReference type="SUPFAM" id="SSF56112">
    <property type="entry name" value="Protein kinase-like (PK-like)"/>
    <property type="match status" value="1"/>
</dbReference>
<keyword evidence="12" id="KW-0547">Nucleotide-binding</keyword>
<keyword evidence="16" id="KW-0391">Immunity</keyword>